<dbReference type="Pfam" id="PF12146">
    <property type="entry name" value="Hydrolase_4"/>
    <property type="match status" value="1"/>
</dbReference>
<proteinExistence type="predicted"/>
<organism evidence="2 3">
    <name type="scientific">Brooklawnia cerclae</name>
    <dbReference type="NCBI Taxonomy" id="349934"/>
    <lineage>
        <taxon>Bacteria</taxon>
        <taxon>Bacillati</taxon>
        <taxon>Actinomycetota</taxon>
        <taxon>Actinomycetes</taxon>
        <taxon>Propionibacteriales</taxon>
        <taxon>Propionibacteriaceae</taxon>
        <taxon>Brooklawnia</taxon>
    </lineage>
</organism>
<dbReference type="EMBL" id="JAAMOZ010000001">
    <property type="protein sequence ID" value="NIH57544.1"/>
    <property type="molecule type" value="Genomic_DNA"/>
</dbReference>
<gene>
    <name evidence="2" type="ORF">FB473_002189</name>
</gene>
<dbReference type="SUPFAM" id="SSF53474">
    <property type="entry name" value="alpha/beta-Hydrolases"/>
    <property type="match status" value="1"/>
</dbReference>
<evidence type="ECO:0000313" key="2">
    <source>
        <dbReference type="EMBL" id="NIH57544.1"/>
    </source>
</evidence>
<dbReference type="InterPro" id="IPR012354">
    <property type="entry name" value="Esterase_lipase"/>
</dbReference>
<dbReference type="PIRSF" id="PIRSF017388">
    <property type="entry name" value="Esterase_lipase"/>
    <property type="match status" value="1"/>
</dbReference>
<dbReference type="PANTHER" id="PTHR43798">
    <property type="entry name" value="MONOACYLGLYCEROL LIPASE"/>
    <property type="match status" value="1"/>
</dbReference>
<dbReference type="Proteomes" id="UP000749311">
    <property type="component" value="Unassembled WGS sequence"/>
</dbReference>
<reference evidence="2 3" key="1">
    <citation type="submission" date="2020-02" db="EMBL/GenBank/DDBJ databases">
        <title>Sequencing the genomes of 1000 actinobacteria strains.</title>
        <authorList>
            <person name="Klenk H.-P."/>
        </authorList>
    </citation>
    <scope>NUCLEOTIDE SEQUENCE [LARGE SCALE GENOMIC DNA]</scope>
    <source>
        <strain evidence="2 3">DSM 19609</strain>
    </source>
</reference>
<keyword evidence="3" id="KW-1185">Reference proteome</keyword>
<name>A0ABX0SGN7_9ACTN</name>
<dbReference type="PANTHER" id="PTHR43798:SF33">
    <property type="entry name" value="HYDROLASE, PUTATIVE (AFU_ORTHOLOGUE AFUA_2G14860)-RELATED"/>
    <property type="match status" value="1"/>
</dbReference>
<evidence type="ECO:0000313" key="3">
    <source>
        <dbReference type="Proteomes" id="UP000749311"/>
    </source>
</evidence>
<dbReference type="GO" id="GO:0106435">
    <property type="term" value="F:carboxylesterase activity"/>
    <property type="evidence" value="ECO:0007669"/>
    <property type="project" value="UniProtKB-EC"/>
</dbReference>
<dbReference type="RefSeq" id="WP_341770101.1">
    <property type="nucleotide sequence ID" value="NZ_BAAAOO010000007.1"/>
</dbReference>
<dbReference type="InterPro" id="IPR022742">
    <property type="entry name" value="Hydrolase_4"/>
</dbReference>
<evidence type="ECO:0000259" key="1">
    <source>
        <dbReference type="Pfam" id="PF12146"/>
    </source>
</evidence>
<comment type="caution">
    <text evidence="2">The sequence shown here is derived from an EMBL/GenBank/DDBJ whole genome shotgun (WGS) entry which is preliminary data.</text>
</comment>
<sequence length="258" mass="27764">MIFQDGSEAIQTPGGNGPLQGTGVLLCHGFSGSPASVRDWGKHLASLGAAVACPLLPGHGTTWRQMALTTYEDWYSVLPPALDWLREHSRTQVVAGLSMGGALALRVAQREPVAAVVLVNPSIGSDSPVYRFAGLLSHIVPAAKGVGSDIRKPGVVEPAYDRAPLAAVASMRRLWRLVTDDLDRVDVPVQLFTSRTDHVVDGYSRRVLLDRLPLVEHHWLEDSYHVATMDHDAGFVFDTSAAFIREVASGGGATQRPE</sequence>
<feature type="domain" description="Serine aminopeptidase S33" evidence="1">
    <location>
        <begin position="24"/>
        <end position="231"/>
    </location>
</feature>
<dbReference type="Gene3D" id="3.40.50.1820">
    <property type="entry name" value="alpha/beta hydrolase"/>
    <property type="match status" value="1"/>
</dbReference>
<dbReference type="InterPro" id="IPR050266">
    <property type="entry name" value="AB_hydrolase_sf"/>
</dbReference>
<keyword evidence="2" id="KW-0378">Hydrolase</keyword>
<dbReference type="EC" id="3.1.1.1" evidence="2"/>
<protein>
    <submittedName>
        <fullName evidence="2">Carboxylesterase</fullName>
        <ecNumber evidence="2">3.1.1.1</ecNumber>
    </submittedName>
</protein>
<accession>A0ABX0SGN7</accession>
<dbReference type="InterPro" id="IPR029058">
    <property type="entry name" value="AB_hydrolase_fold"/>
</dbReference>